<name>A0ABS1WII6_9FLAO</name>
<dbReference type="EMBL" id="JAEMEF010000002">
    <property type="protein sequence ID" value="MBL7558919.1"/>
    <property type="molecule type" value="Genomic_DNA"/>
</dbReference>
<dbReference type="Proteomes" id="UP000605013">
    <property type="component" value="Unassembled WGS sequence"/>
</dbReference>
<organism evidence="1 2">
    <name type="scientific">Olleya sediminilitoris</name>
    <dbReference type="NCBI Taxonomy" id="2795739"/>
    <lineage>
        <taxon>Bacteria</taxon>
        <taxon>Pseudomonadati</taxon>
        <taxon>Bacteroidota</taxon>
        <taxon>Flavobacteriia</taxon>
        <taxon>Flavobacteriales</taxon>
        <taxon>Flavobacteriaceae</taxon>
    </lineage>
</organism>
<reference evidence="1 2" key="1">
    <citation type="submission" date="2020-12" db="EMBL/GenBank/DDBJ databases">
        <title>Olleya sediminilitoris sp. nov., isolated from a tidal flat.</title>
        <authorList>
            <person name="Park S."/>
            <person name="Yoon J.-H."/>
        </authorList>
    </citation>
    <scope>NUCLEOTIDE SEQUENCE [LARGE SCALE GENOMIC DNA]</scope>
    <source>
        <strain evidence="1 2">YSTF-M6</strain>
    </source>
</reference>
<evidence type="ECO:0000313" key="2">
    <source>
        <dbReference type="Proteomes" id="UP000605013"/>
    </source>
</evidence>
<gene>
    <name evidence="1" type="ORF">JAO71_03800</name>
</gene>
<accession>A0ABS1WII6</accession>
<protein>
    <submittedName>
        <fullName evidence="1">Uncharacterized protein</fullName>
    </submittedName>
</protein>
<sequence length="149" mass="15784">MGAIATITNSITNAPLHQMIEQMGISVANAQAALDENSIKTLKALAEKGVEINGETTNLLLLGFVPTFYAFTEASFEMKMEFSMAESEAFSVGASVEADFGIVAASVSASYSRKFDQSASGSSSIAARMVSLPPPENLLEKLKTIKPEL</sequence>
<dbReference type="RefSeq" id="WP_028290010.1">
    <property type="nucleotide sequence ID" value="NZ_JAEMEF010000002.1"/>
</dbReference>
<keyword evidence="2" id="KW-1185">Reference proteome</keyword>
<proteinExistence type="predicted"/>
<comment type="caution">
    <text evidence="1">The sequence shown here is derived from an EMBL/GenBank/DDBJ whole genome shotgun (WGS) entry which is preliminary data.</text>
</comment>
<evidence type="ECO:0000313" key="1">
    <source>
        <dbReference type="EMBL" id="MBL7558919.1"/>
    </source>
</evidence>